<dbReference type="InterPro" id="IPR028081">
    <property type="entry name" value="Leu-bd"/>
</dbReference>
<evidence type="ECO:0000256" key="1">
    <source>
        <dbReference type="ARBA" id="ARBA00010062"/>
    </source>
</evidence>
<reference evidence="7" key="1">
    <citation type="journal article" date="2021" name="PeerJ">
        <title>Extensive microbial diversity within the chicken gut microbiome revealed by metagenomics and culture.</title>
        <authorList>
            <person name="Gilroy R."/>
            <person name="Ravi A."/>
            <person name="Getino M."/>
            <person name="Pursley I."/>
            <person name="Horton D.L."/>
            <person name="Alikhan N.F."/>
            <person name="Baker D."/>
            <person name="Gharbi K."/>
            <person name="Hall N."/>
            <person name="Watson M."/>
            <person name="Adriaenssens E.M."/>
            <person name="Foster-Nyarko E."/>
            <person name="Jarju S."/>
            <person name="Secka A."/>
            <person name="Antonio M."/>
            <person name="Oren A."/>
            <person name="Chaudhuri R.R."/>
            <person name="La Ragione R."/>
            <person name="Hildebrand F."/>
            <person name="Pallen M.J."/>
        </authorList>
    </citation>
    <scope>NUCLEOTIDE SEQUENCE</scope>
    <source>
        <strain evidence="7">CHK186-16707</strain>
    </source>
</reference>
<evidence type="ECO:0000256" key="4">
    <source>
        <dbReference type="ARBA" id="ARBA00022970"/>
    </source>
</evidence>
<gene>
    <name evidence="7" type="ORF">H9962_05565</name>
</gene>
<evidence type="ECO:0000313" key="8">
    <source>
        <dbReference type="Proteomes" id="UP000824225"/>
    </source>
</evidence>
<dbReference type="InterPro" id="IPR000709">
    <property type="entry name" value="Leu_Ile_Val-bd"/>
</dbReference>
<dbReference type="Pfam" id="PF13458">
    <property type="entry name" value="Peripla_BP_6"/>
    <property type="match status" value="1"/>
</dbReference>
<feature type="chain" id="PRO_5039060320" evidence="5">
    <location>
        <begin position="25"/>
        <end position="376"/>
    </location>
</feature>
<reference evidence="7" key="2">
    <citation type="submission" date="2021-04" db="EMBL/GenBank/DDBJ databases">
        <authorList>
            <person name="Gilroy R."/>
        </authorList>
    </citation>
    <scope>NUCLEOTIDE SEQUENCE</scope>
    <source>
        <strain evidence="7">CHK186-16707</strain>
    </source>
</reference>
<proteinExistence type="inferred from homology"/>
<dbReference type="Gene3D" id="3.40.50.2300">
    <property type="match status" value="2"/>
</dbReference>
<keyword evidence="4" id="KW-0029">Amino-acid transport</keyword>
<evidence type="ECO:0000259" key="6">
    <source>
        <dbReference type="Pfam" id="PF13458"/>
    </source>
</evidence>
<dbReference type="PANTHER" id="PTHR47151:SF2">
    <property type="entry name" value="AMINO ACID BINDING PROTEIN"/>
    <property type="match status" value="1"/>
</dbReference>
<evidence type="ECO:0000256" key="5">
    <source>
        <dbReference type="SAM" id="SignalP"/>
    </source>
</evidence>
<dbReference type="CDD" id="cd06342">
    <property type="entry name" value="PBP1_ABC_LIVBP-like"/>
    <property type="match status" value="1"/>
</dbReference>
<protein>
    <submittedName>
        <fullName evidence="7">Branched-chain amino acid ABC transporter substrate-binding protein</fullName>
    </submittedName>
</protein>
<evidence type="ECO:0000313" key="7">
    <source>
        <dbReference type="EMBL" id="HJA08641.1"/>
    </source>
</evidence>
<dbReference type="InterPro" id="IPR028082">
    <property type="entry name" value="Peripla_BP_I"/>
</dbReference>
<dbReference type="Proteomes" id="UP000824225">
    <property type="component" value="Unassembled WGS sequence"/>
</dbReference>
<dbReference type="SUPFAM" id="SSF53822">
    <property type="entry name" value="Periplasmic binding protein-like I"/>
    <property type="match status" value="1"/>
</dbReference>
<comment type="similarity">
    <text evidence="1">Belongs to the leucine-binding protein family.</text>
</comment>
<keyword evidence="3 5" id="KW-0732">Signal</keyword>
<dbReference type="PANTHER" id="PTHR47151">
    <property type="entry name" value="LEU/ILE/VAL-BINDING ABC TRANSPORTER SUBUNIT"/>
    <property type="match status" value="1"/>
</dbReference>
<dbReference type="GO" id="GO:0006865">
    <property type="term" value="P:amino acid transport"/>
    <property type="evidence" value="ECO:0007669"/>
    <property type="project" value="UniProtKB-KW"/>
</dbReference>
<dbReference type="PRINTS" id="PR00337">
    <property type="entry name" value="LEUILEVALBP"/>
</dbReference>
<evidence type="ECO:0000256" key="3">
    <source>
        <dbReference type="ARBA" id="ARBA00022729"/>
    </source>
</evidence>
<organism evidence="7 8">
    <name type="scientific">Candidatus Mailhella merdigallinarum</name>
    <dbReference type="NCBI Taxonomy" id="2838658"/>
    <lineage>
        <taxon>Bacteria</taxon>
        <taxon>Pseudomonadati</taxon>
        <taxon>Thermodesulfobacteriota</taxon>
        <taxon>Desulfovibrionia</taxon>
        <taxon>Desulfovibrionales</taxon>
        <taxon>Desulfovibrionaceae</taxon>
        <taxon>Mailhella</taxon>
    </lineage>
</organism>
<name>A0A9D2KLD3_9BACT</name>
<dbReference type="EMBL" id="DXAN01000018">
    <property type="protein sequence ID" value="HJA08641.1"/>
    <property type="molecule type" value="Genomic_DNA"/>
</dbReference>
<evidence type="ECO:0000256" key="2">
    <source>
        <dbReference type="ARBA" id="ARBA00022448"/>
    </source>
</evidence>
<feature type="domain" description="Leucine-binding protein" evidence="6">
    <location>
        <begin position="27"/>
        <end position="366"/>
    </location>
</feature>
<sequence>MSKRWMQTLACGVAALVSAAPAFAADTVKLGVAGAHSGELASYGQPSLNAAILVVDEFNAKGGVLGKQVEIVAQDDQCKAEIATNAATRLISDGVVAVMGHICSGPCKASLPLYTNAKLISMSPSATTPALTQSGQNPYFFRTIANDNDSAVVGAQFIVEKLGTPKVAILHDNSEYGRGYAEKAREELQKSGKAEVVLFEAVTPGATDYSSAVRKVRQSGAGAIMWGGYYPEASKILSNMHSLEIDIPMIGPDGLKDMGFVELAGPDAEGVYASGPTDTSSNPLSKHYAELHQKKFGTAPGAFFDNAVAATIALLSAVENAGATDTDKLVEALRGHEVDTPIGRIKFNEQGDAIGVGMSIYQIKDGQYSEVYKGGN</sequence>
<feature type="signal peptide" evidence="5">
    <location>
        <begin position="1"/>
        <end position="24"/>
    </location>
</feature>
<keyword evidence="2" id="KW-0813">Transport</keyword>
<dbReference type="AlphaFoldDB" id="A0A9D2KLD3"/>
<comment type="caution">
    <text evidence="7">The sequence shown here is derived from an EMBL/GenBank/DDBJ whole genome shotgun (WGS) entry which is preliminary data.</text>
</comment>
<accession>A0A9D2KLD3</accession>